<dbReference type="SUPFAM" id="SSF50129">
    <property type="entry name" value="GroES-like"/>
    <property type="match status" value="1"/>
</dbReference>
<reference evidence="3 4" key="1">
    <citation type="submission" date="2020-04" db="EMBL/GenBank/DDBJ databases">
        <authorList>
            <person name="Yoon J."/>
        </authorList>
    </citation>
    <scope>NUCLEOTIDE SEQUENCE [LARGE SCALE GENOMIC DNA]</scope>
    <source>
        <strain evidence="3 4">KMU-166</strain>
    </source>
</reference>
<evidence type="ECO:0000313" key="4">
    <source>
        <dbReference type="Proteomes" id="UP000765845"/>
    </source>
</evidence>
<dbReference type="RefSeq" id="WP_168449031.1">
    <property type="nucleotide sequence ID" value="NZ_JAAWWK010000001.1"/>
</dbReference>
<dbReference type="Proteomes" id="UP000765845">
    <property type="component" value="Unassembled WGS sequence"/>
</dbReference>
<name>A0ABX1GBH8_9GAMM</name>
<feature type="domain" description="Enoyl reductase (ER)" evidence="2">
    <location>
        <begin position="18"/>
        <end position="333"/>
    </location>
</feature>
<proteinExistence type="predicted"/>
<dbReference type="Gene3D" id="3.40.50.720">
    <property type="entry name" value="NAD(P)-binding Rossmann-like Domain"/>
    <property type="match status" value="1"/>
</dbReference>
<dbReference type="InterPro" id="IPR013149">
    <property type="entry name" value="ADH-like_C"/>
</dbReference>
<evidence type="ECO:0000313" key="3">
    <source>
        <dbReference type="EMBL" id="NKI16514.1"/>
    </source>
</evidence>
<dbReference type="PANTHER" id="PTHR43205:SF7">
    <property type="entry name" value="PROSTAGLANDIN REDUCTASE 1"/>
    <property type="match status" value="1"/>
</dbReference>
<dbReference type="PANTHER" id="PTHR43205">
    <property type="entry name" value="PROSTAGLANDIN REDUCTASE"/>
    <property type="match status" value="1"/>
</dbReference>
<keyword evidence="4" id="KW-1185">Reference proteome</keyword>
<protein>
    <submittedName>
        <fullName evidence="3">NADP-dependent oxidoreductase</fullName>
    </submittedName>
</protein>
<dbReference type="InterPro" id="IPR020843">
    <property type="entry name" value="ER"/>
</dbReference>
<gene>
    <name evidence="3" type="ORF">HCU74_03665</name>
</gene>
<accession>A0ABX1GBH8</accession>
<organism evidence="3 4">
    <name type="scientific">Spongiibacter thalassae</name>
    <dbReference type="NCBI Taxonomy" id="2721624"/>
    <lineage>
        <taxon>Bacteria</taxon>
        <taxon>Pseudomonadati</taxon>
        <taxon>Pseudomonadota</taxon>
        <taxon>Gammaproteobacteria</taxon>
        <taxon>Cellvibrionales</taxon>
        <taxon>Spongiibacteraceae</taxon>
        <taxon>Spongiibacter</taxon>
    </lineage>
</organism>
<dbReference type="SMART" id="SM00829">
    <property type="entry name" value="PKS_ER"/>
    <property type="match status" value="1"/>
</dbReference>
<dbReference type="Pfam" id="PF00107">
    <property type="entry name" value="ADH_zinc_N"/>
    <property type="match status" value="1"/>
</dbReference>
<sequence>MNNRAVQVNRLPEPGPLAADTFTIVEQPLPPLNDGDLLMRVIYLSIDAGSRGQLDDRGDYVIKTAPGQVMSGSGAVGQVLESRHPRWKAGDYLATTVSRWSSVVRLKGDTPLLTRIDPKVAPLEAYLGILGMVGFTAWVGMTNIARASAKDCVLVSAAAGATGSAAGQFAKASGARVIGIAGGSAKCQWVEQELGFDQCIDYKSEDIAAAIAKHCPTGIDVYYDNVGGTIQQAAFDAMNTHGRLVLCGMVGQYSGEGEAPGPNLMAAIIKRLTLTGFLANDHIALFPEFQAIALDLYQQGKLKHQATVTKGIENIHEAINSLTSGKNTGKQLCQIGEVD</sequence>
<comment type="caution">
    <text evidence="3">The sequence shown here is derived from an EMBL/GenBank/DDBJ whole genome shotgun (WGS) entry which is preliminary data.</text>
</comment>
<dbReference type="InterPro" id="IPR036291">
    <property type="entry name" value="NAD(P)-bd_dom_sf"/>
</dbReference>
<dbReference type="Pfam" id="PF16884">
    <property type="entry name" value="ADH_N_2"/>
    <property type="match status" value="1"/>
</dbReference>
<dbReference type="EMBL" id="JAAWWK010000001">
    <property type="protein sequence ID" value="NKI16514.1"/>
    <property type="molecule type" value="Genomic_DNA"/>
</dbReference>
<dbReference type="InterPro" id="IPR045010">
    <property type="entry name" value="MDR_fam"/>
</dbReference>
<dbReference type="InterPro" id="IPR011032">
    <property type="entry name" value="GroES-like_sf"/>
</dbReference>
<dbReference type="Gene3D" id="3.90.180.10">
    <property type="entry name" value="Medium-chain alcohol dehydrogenases, catalytic domain"/>
    <property type="match status" value="1"/>
</dbReference>
<dbReference type="InterPro" id="IPR041694">
    <property type="entry name" value="ADH_N_2"/>
</dbReference>
<evidence type="ECO:0000259" key="2">
    <source>
        <dbReference type="SMART" id="SM00829"/>
    </source>
</evidence>
<dbReference type="CDD" id="cd05288">
    <property type="entry name" value="PGDH"/>
    <property type="match status" value="1"/>
</dbReference>
<evidence type="ECO:0000256" key="1">
    <source>
        <dbReference type="ARBA" id="ARBA00023002"/>
    </source>
</evidence>
<dbReference type="SUPFAM" id="SSF51735">
    <property type="entry name" value="NAD(P)-binding Rossmann-fold domains"/>
    <property type="match status" value="1"/>
</dbReference>
<keyword evidence="1" id="KW-0560">Oxidoreductase</keyword>